<dbReference type="PANTHER" id="PTHR30008:SF0">
    <property type="entry name" value="EXODEOXYRIBONUCLEASE 7 LARGE SUBUNIT"/>
    <property type="match status" value="1"/>
</dbReference>
<dbReference type="Proteomes" id="UP000305848">
    <property type="component" value="Unassembled WGS sequence"/>
</dbReference>
<keyword evidence="2" id="KW-1133">Transmembrane helix</keyword>
<dbReference type="Pfam" id="PF02601">
    <property type="entry name" value="Exonuc_VII_L"/>
    <property type="match status" value="1"/>
</dbReference>
<evidence type="ECO:0000256" key="1">
    <source>
        <dbReference type="SAM" id="Coils"/>
    </source>
</evidence>
<dbReference type="InterPro" id="IPR020579">
    <property type="entry name" value="Exonuc_VII_lsu_C"/>
</dbReference>
<organism evidence="4 5">
    <name type="scientific">Ilyomonas limi</name>
    <dbReference type="NCBI Taxonomy" id="2575867"/>
    <lineage>
        <taxon>Bacteria</taxon>
        <taxon>Pseudomonadati</taxon>
        <taxon>Bacteroidota</taxon>
        <taxon>Chitinophagia</taxon>
        <taxon>Chitinophagales</taxon>
        <taxon>Chitinophagaceae</taxon>
        <taxon>Ilyomonas</taxon>
    </lineage>
</organism>
<protein>
    <recommendedName>
        <fullName evidence="3">Exonuclease VII large subunit C-terminal domain-containing protein</fullName>
    </recommendedName>
</protein>
<dbReference type="GO" id="GO:0006308">
    <property type="term" value="P:DNA catabolic process"/>
    <property type="evidence" value="ECO:0007669"/>
    <property type="project" value="InterPro"/>
</dbReference>
<dbReference type="RefSeq" id="WP_137260894.1">
    <property type="nucleotide sequence ID" value="NZ_SZQL01000003.1"/>
</dbReference>
<evidence type="ECO:0000313" key="4">
    <source>
        <dbReference type="EMBL" id="TKK70349.1"/>
    </source>
</evidence>
<proteinExistence type="predicted"/>
<reference evidence="4 5" key="1">
    <citation type="submission" date="2019-05" db="EMBL/GenBank/DDBJ databases">
        <title>Panacibacter sp. strain 17mud1-8 Genome sequencing and assembly.</title>
        <authorList>
            <person name="Chhetri G."/>
        </authorList>
    </citation>
    <scope>NUCLEOTIDE SEQUENCE [LARGE SCALE GENOMIC DNA]</scope>
    <source>
        <strain evidence="4 5">17mud1-8</strain>
    </source>
</reference>
<evidence type="ECO:0000313" key="5">
    <source>
        <dbReference type="Proteomes" id="UP000305848"/>
    </source>
</evidence>
<dbReference type="InterPro" id="IPR003753">
    <property type="entry name" value="Exonuc_VII_L"/>
</dbReference>
<dbReference type="PANTHER" id="PTHR30008">
    <property type="entry name" value="EXODEOXYRIBONUCLEASE 7 LARGE SUBUNIT"/>
    <property type="match status" value="1"/>
</dbReference>
<keyword evidence="2" id="KW-0472">Membrane</keyword>
<name>A0A4U3L7C4_9BACT</name>
<sequence length="391" mass="44344">MTLTEEKQSVVYSPSAIVNIFNNALNSEATRRIITAKGTYIPGKGQNYNGYYYDQLRDEASDACITLIVPAIIRSNLIAQQTIECQAYLTKKVQANGARIELQLNVTELLHQQESQFTPEQIKALDILQCKAKNGYKDVDAFIKTKIIQNEPVRIVILIGKTGIIDSDIRHQLEEAISFYEFRFERINLTSEKEIINALHYYQEEADLLIISRGGGDKLDIFNKPDIAEAALQLSCYFLTAIGHQQDNTLLQKVADKAFITPTALGQYFNDMYNRTVEELQHSKAKLVEDITKQLEANYTKQIQNLEAHIKATAELHTKDVENTEALYKKELALLSGQLSNTMQQHQQQVQELQKVKGEKQLLVKKQINTIIYWLLVIIAVIVGIIIGKTL</sequence>
<evidence type="ECO:0000259" key="3">
    <source>
        <dbReference type="Pfam" id="PF02601"/>
    </source>
</evidence>
<feature type="domain" description="Exonuclease VII large subunit C-terminal" evidence="3">
    <location>
        <begin position="149"/>
        <end position="361"/>
    </location>
</feature>
<comment type="caution">
    <text evidence="4">The sequence shown here is derived from an EMBL/GenBank/DDBJ whole genome shotgun (WGS) entry which is preliminary data.</text>
</comment>
<gene>
    <name evidence="4" type="ORF">FC093_06275</name>
</gene>
<keyword evidence="2" id="KW-0812">Transmembrane</keyword>
<keyword evidence="5" id="KW-1185">Reference proteome</keyword>
<dbReference type="EMBL" id="SZQL01000003">
    <property type="protein sequence ID" value="TKK70349.1"/>
    <property type="molecule type" value="Genomic_DNA"/>
</dbReference>
<feature type="transmembrane region" description="Helical" evidence="2">
    <location>
        <begin position="371"/>
        <end position="388"/>
    </location>
</feature>
<feature type="coiled-coil region" evidence="1">
    <location>
        <begin position="336"/>
        <end position="363"/>
    </location>
</feature>
<keyword evidence="1" id="KW-0175">Coiled coil</keyword>
<dbReference type="AlphaFoldDB" id="A0A4U3L7C4"/>
<dbReference type="OrthoDB" id="785071at2"/>
<accession>A0A4U3L7C4</accession>
<dbReference type="GO" id="GO:0008855">
    <property type="term" value="F:exodeoxyribonuclease VII activity"/>
    <property type="evidence" value="ECO:0007669"/>
    <property type="project" value="InterPro"/>
</dbReference>
<dbReference type="GO" id="GO:0009318">
    <property type="term" value="C:exodeoxyribonuclease VII complex"/>
    <property type="evidence" value="ECO:0007669"/>
    <property type="project" value="InterPro"/>
</dbReference>
<evidence type="ECO:0000256" key="2">
    <source>
        <dbReference type="SAM" id="Phobius"/>
    </source>
</evidence>